<evidence type="ECO:0000259" key="2">
    <source>
        <dbReference type="Pfam" id="PF20231"/>
    </source>
</evidence>
<reference evidence="3" key="1">
    <citation type="journal article" date="2020" name="Nat. Commun.">
        <title>Large-scale genome sequencing of mycorrhizal fungi provides insights into the early evolution of symbiotic traits.</title>
        <authorList>
            <person name="Miyauchi S."/>
            <person name="Kiss E."/>
            <person name="Kuo A."/>
            <person name="Drula E."/>
            <person name="Kohler A."/>
            <person name="Sanchez-Garcia M."/>
            <person name="Morin E."/>
            <person name="Andreopoulos B."/>
            <person name="Barry K.W."/>
            <person name="Bonito G."/>
            <person name="Buee M."/>
            <person name="Carver A."/>
            <person name="Chen C."/>
            <person name="Cichocki N."/>
            <person name="Clum A."/>
            <person name="Culley D."/>
            <person name="Crous P.W."/>
            <person name="Fauchery L."/>
            <person name="Girlanda M."/>
            <person name="Hayes R.D."/>
            <person name="Keri Z."/>
            <person name="LaButti K."/>
            <person name="Lipzen A."/>
            <person name="Lombard V."/>
            <person name="Magnuson J."/>
            <person name="Maillard F."/>
            <person name="Murat C."/>
            <person name="Nolan M."/>
            <person name="Ohm R.A."/>
            <person name="Pangilinan J."/>
            <person name="Pereira M.F."/>
            <person name="Perotto S."/>
            <person name="Peter M."/>
            <person name="Pfister S."/>
            <person name="Riley R."/>
            <person name="Sitrit Y."/>
            <person name="Stielow J.B."/>
            <person name="Szollosi G."/>
            <person name="Zifcakova L."/>
            <person name="Stursova M."/>
            <person name="Spatafora J.W."/>
            <person name="Tedersoo L."/>
            <person name="Vaario L.M."/>
            <person name="Yamada A."/>
            <person name="Yan M."/>
            <person name="Wang P."/>
            <person name="Xu J."/>
            <person name="Bruns T."/>
            <person name="Baldrian P."/>
            <person name="Vilgalys R."/>
            <person name="Dunand C."/>
            <person name="Henrissat B."/>
            <person name="Grigoriev I.V."/>
            <person name="Hibbett D."/>
            <person name="Nagy L.G."/>
            <person name="Martin F.M."/>
        </authorList>
    </citation>
    <scope>NUCLEOTIDE SEQUENCE</scope>
    <source>
        <strain evidence="3">UP504</strain>
    </source>
</reference>
<dbReference type="Pfam" id="PF20231">
    <property type="entry name" value="DUF6589"/>
    <property type="match status" value="1"/>
</dbReference>
<dbReference type="AlphaFoldDB" id="A0A9P6B593"/>
<organism evidence="3 4">
    <name type="scientific">Hydnum rufescens UP504</name>
    <dbReference type="NCBI Taxonomy" id="1448309"/>
    <lineage>
        <taxon>Eukaryota</taxon>
        <taxon>Fungi</taxon>
        <taxon>Dikarya</taxon>
        <taxon>Basidiomycota</taxon>
        <taxon>Agaricomycotina</taxon>
        <taxon>Agaricomycetes</taxon>
        <taxon>Cantharellales</taxon>
        <taxon>Hydnaceae</taxon>
        <taxon>Hydnum</taxon>
    </lineage>
</organism>
<evidence type="ECO:0000313" key="4">
    <source>
        <dbReference type="Proteomes" id="UP000886523"/>
    </source>
</evidence>
<proteinExistence type="predicted"/>
<dbReference type="EMBL" id="MU128930">
    <property type="protein sequence ID" value="KAF9517739.1"/>
    <property type="molecule type" value="Genomic_DNA"/>
</dbReference>
<dbReference type="Proteomes" id="UP000886523">
    <property type="component" value="Unassembled WGS sequence"/>
</dbReference>
<evidence type="ECO:0000313" key="3">
    <source>
        <dbReference type="EMBL" id="KAF9517739.1"/>
    </source>
</evidence>
<protein>
    <recommendedName>
        <fullName evidence="2">DUF6589 domain-containing protein</fullName>
    </recommendedName>
</protein>
<comment type="caution">
    <text evidence="3">The sequence shown here is derived from an EMBL/GenBank/DDBJ whole genome shotgun (WGS) entry which is preliminary data.</text>
</comment>
<accession>A0A9P6B593</accession>
<keyword evidence="4" id="KW-1185">Reference proteome</keyword>
<dbReference type="OrthoDB" id="3256296at2759"/>
<sequence length="491" mass="54317">MSQLPKTPITQGDQASASTPRNYTPRKTDSEKIDAIFDAIKANKLTFPLFLYKAFDPDTPKSTKHAATISSFLRGQSNIGADNIAHLMFNHSSSVPIQGRASTIHETPLVTTDGSGMAHVRLLAWAIDIVTQHCMDEVKALTHPKSGGLHLSQSQLMWKDLQEWSVAAATKSVETKASTLLQILIAVATQGDSAKISKACGANWDPKMISVITILVLAFTCNTASNIFQKIIGIWLFANSAAYRVYQVLSHIGLSVSYNTVLRSLHIGQANSLMSGTASMMVKLEGFTPRAFDPLPLVQARNERRRAGLSCPMLKDCIDEKHLCQVMALHCISFLIEDSPSLLRHRKWVTSQFENNLSKHHMRKGRKTTIHPLATSDINEATISGNKDVIDNILLKQLSLSEEDIKKVLIIIGGNQSTIEKMCTLKSYLADCPHGYPTYNWVIPLIQLWHMQWANLAHVIGTHWGPSTNTRETSTYSGVNNLLRRGVKNIT</sequence>
<gene>
    <name evidence="3" type="ORF">BS47DRAFT_1430796</name>
</gene>
<feature type="domain" description="DUF6589" evidence="2">
    <location>
        <begin position="305"/>
        <end position="486"/>
    </location>
</feature>
<feature type="region of interest" description="Disordered" evidence="1">
    <location>
        <begin position="1"/>
        <end position="27"/>
    </location>
</feature>
<name>A0A9P6B593_9AGAM</name>
<feature type="compositionally biased region" description="Polar residues" evidence="1">
    <location>
        <begin position="1"/>
        <end position="22"/>
    </location>
</feature>
<evidence type="ECO:0000256" key="1">
    <source>
        <dbReference type="SAM" id="MobiDB-lite"/>
    </source>
</evidence>
<dbReference type="InterPro" id="IPR046496">
    <property type="entry name" value="DUF6589"/>
</dbReference>